<dbReference type="EMBL" id="LWHJ01000011">
    <property type="protein sequence ID" value="OAQ41954.1"/>
    <property type="molecule type" value="Genomic_DNA"/>
</dbReference>
<feature type="transmembrane region" description="Helical" evidence="1">
    <location>
        <begin position="62"/>
        <end position="86"/>
    </location>
</feature>
<keyword evidence="1" id="KW-0812">Transmembrane</keyword>
<reference evidence="2" key="2">
    <citation type="submission" date="2016-06" db="EMBL/GenBank/DDBJ databases">
        <title>Pedobacter psychrophilus sp. nov., isolated from Antarctic fragmentary rock.</title>
        <authorList>
            <person name="Svec P."/>
        </authorList>
    </citation>
    <scope>NUCLEOTIDE SEQUENCE [LARGE SCALE GENOMIC DNA]</scope>
    <source>
        <strain evidence="2">CCM 8644</strain>
    </source>
</reference>
<gene>
    <name evidence="2" type="ORF">A5893_02215</name>
</gene>
<feature type="transmembrane region" description="Helical" evidence="1">
    <location>
        <begin position="164"/>
        <end position="188"/>
    </location>
</feature>
<sequence length="238" mass="27297">MNTLYEFEQFYFAIKGNRWYWLFSIFCRVSLAFAFFAAGMVKILGERFANGLSEIHPMGSYLVALYHTGYYYTFIGVAQVIAAILLLIPGTVLLGALLYFPIILNICILSFAVRFEGSLVTSPLMVLANLFLLGWHYDRLKYILPFKKFSNYSLFVKPVKYSTVFPFIFFSSILVTIILTIGITEFAYDTMPHNSFKDCKEQFKNTKNVVVGCDFCDCVHKKGKPLDQCLEELKKAKK</sequence>
<comment type="caution">
    <text evidence="2">The sequence shown here is derived from an EMBL/GenBank/DDBJ whole genome shotgun (WGS) entry which is preliminary data.</text>
</comment>
<evidence type="ECO:0000313" key="2">
    <source>
        <dbReference type="EMBL" id="OAQ41954.1"/>
    </source>
</evidence>
<dbReference type="STRING" id="1826909.A5893_02215"/>
<name>A0A179DM16_9SPHI</name>
<keyword evidence="3" id="KW-1185">Reference proteome</keyword>
<dbReference type="Proteomes" id="UP000078459">
    <property type="component" value="Unassembled WGS sequence"/>
</dbReference>
<evidence type="ECO:0008006" key="4">
    <source>
        <dbReference type="Google" id="ProtNLM"/>
    </source>
</evidence>
<reference evidence="2" key="1">
    <citation type="submission" date="2016-04" db="EMBL/GenBank/DDBJ databases">
        <authorList>
            <person name="Evans L.H."/>
            <person name="Alamgir A."/>
            <person name="Owens N."/>
            <person name="Weber N.D."/>
            <person name="Virtaneva K."/>
            <person name="Barbian K."/>
            <person name="Babar A."/>
            <person name="Rosenke K."/>
        </authorList>
    </citation>
    <scope>NUCLEOTIDE SEQUENCE [LARGE SCALE GENOMIC DNA]</scope>
    <source>
        <strain evidence="2">CCM 8644</strain>
    </source>
</reference>
<organism evidence="2 3">
    <name type="scientific">Pedobacter psychrophilus</name>
    <dbReference type="NCBI Taxonomy" id="1826909"/>
    <lineage>
        <taxon>Bacteria</taxon>
        <taxon>Pseudomonadati</taxon>
        <taxon>Bacteroidota</taxon>
        <taxon>Sphingobacteriia</taxon>
        <taxon>Sphingobacteriales</taxon>
        <taxon>Sphingobacteriaceae</taxon>
        <taxon>Pedobacter</taxon>
    </lineage>
</organism>
<dbReference type="OrthoDB" id="5524812at2"/>
<proteinExistence type="predicted"/>
<feature type="transmembrane region" description="Helical" evidence="1">
    <location>
        <begin position="92"/>
        <end position="112"/>
    </location>
</feature>
<feature type="transmembrane region" description="Helical" evidence="1">
    <location>
        <begin position="20"/>
        <end position="41"/>
    </location>
</feature>
<evidence type="ECO:0000313" key="3">
    <source>
        <dbReference type="Proteomes" id="UP000078459"/>
    </source>
</evidence>
<dbReference type="AlphaFoldDB" id="A0A179DM16"/>
<protein>
    <recommendedName>
        <fullName evidence="4">DoxX family protein</fullName>
    </recommendedName>
</protein>
<keyword evidence="1" id="KW-0472">Membrane</keyword>
<keyword evidence="1" id="KW-1133">Transmembrane helix</keyword>
<dbReference type="RefSeq" id="WP_068820986.1">
    <property type="nucleotide sequence ID" value="NZ_LWHJ01000011.1"/>
</dbReference>
<accession>A0A179DM16</accession>
<evidence type="ECO:0000256" key="1">
    <source>
        <dbReference type="SAM" id="Phobius"/>
    </source>
</evidence>